<protein>
    <submittedName>
        <fullName evidence="2">Uncharacterized protein</fullName>
    </submittedName>
</protein>
<keyword evidence="1" id="KW-0472">Membrane</keyword>
<dbReference type="PATRIC" id="fig|83552.4.peg.823"/>
<evidence type="ECO:0000313" key="2">
    <source>
        <dbReference type="EMBL" id="KIA77999.1"/>
    </source>
</evidence>
<keyword evidence="1" id="KW-0812">Transmembrane</keyword>
<sequence length="330" mass="38342">MLRIQRSLYFQIVDLYPEKLKPSILYVKSRINEVIHRFMTGQVKHGCSPDFELQKQGFKYIAGEKDTKIFSINENSSWIIKTQRPNFYKQFIGVENKQGKVVFDLEGCFMKQAVLAWEMRKIIHIHKFDKLNVTKKYLCSYPNNLFKPKDGQSKNYFFFEEYVQIGSPKEKIATLNSESPEEIQMISKQLCGLVKKTGYTGLDLDNLAVDDRVTLFDTKPMKLSRFSRICISKRLKCARIGLQSFSDSLMGYASQNPGEYQAFKIFQEDCAKTIKEIKKEEKKRTVIVILKVLSCVSLLPIPIYLTLYFAKRTYSNKQTRKTLMAALQAD</sequence>
<feature type="transmembrane region" description="Helical" evidence="1">
    <location>
        <begin position="288"/>
        <end position="310"/>
    </location>
</feature>
<name>A0A0C1ENX9_9BACT</name>
<reference evidence="2 3" key="1">
    <citation type="journal article" date="2014" name="Mol. Biol. Evol.">
        <title>Massive expansion of Ubiquitination-related gene families within the Chlamydiae.</title>
        <authorList>
            <person name="Domman D."/>
            <person name="Collingro A."/>
            <person name="Lagkouvardos I."/>
            <person name="Gehre L."/>
            <person name="Weinmaier T."/>
            <person name="Rattei T."/>
            <person name="Subtil A."/>
            <person name="Horn M."/>
        </authorList>
    </citation>
    <scope>NUCLEOTIDE SEQUENCE [LARGE SCALE GENOMIC DNA]</scope>
    <source>
        <strain evidence="2 3">OEW1</strain>
    </source>
</reference>
<dbReference type="EMBL" id="JSAM01000050">
    <property type="protein sequence ID" value="KIA77999.1"/>
    <property type="molecule type" value="Genomic_DNA"/>
</dbReference>
<gene>
    <name evidence="2" type="ORF">DB43_FF00180</name>
</gene>
<evidence type="ECO:0000256" key="1">
    <source>
        <dbReference type="SAM" id="Phobius"/>
    </source>
</evidence>
<proteinExistence type="predicted"/>
<dbReference type="AlphaFoldDB" id="A0A0C1ENX9"/>
<organism evidence="2 3">
    <name type="scientific">Parachlamydia acanthamoebae</name>
    <dbReference type="NCBI Taxonomy" id="83552"/>
    <lineage>
        <taxon>Bacteria</taxon>
        <taxon>Pseudomonadati</taxon>
        <taxon>Chlamydiota</taxon>
        <taxon>Chlamydiia</taxon>
        <taxon>Parachlamydiales</taxon>
        <taxon>Parachlamydiaceae</taxon>
        <taxon>Parachlamydia</taxon>
    </lineage>
</organism>
<accession>A0A0C1ENX9</accession>
<dbReference type="Proteomes" id="UP000031307">
    <property type="component" value="Unassembled WGS sequence"/>
</dbReference>
<evidence type="ECO:0000313" key="3">
    <source>
        <dbReference type="Proteomes" id="UP000031307"/>
    </source>
</evidence>
<dbReference type="RefSeq" id="WP_039376688.1">
    <property type="nucleotide sequence ID" value="NZ_JSAM01000050.1"/>
</dbReference>
<comment type="caution">
    <text evidence="2">The sequence shown here is derived from an EMBL/GenBank/DDBJ whole genome shotgun (WGS) entry which is preliminary data.</text>
</comment>
<keyword evidence="1" id="KW-1133">Transmembrane helix</keyword>